<evidence type="ECO:0000256" key="1">
    <source>
        <dbReference type="ARBA" id="ARBA00004273"/>
    </source>
</evidence>
<feature type="transmembrane region" description="Helical" evidence="11">
    <location>
        <begin position="44"/>
        <end position="63"/>
    </location>
</feature>
<dbReference type="PANTHER" id="PTHR12151:SF5">
    <property type="entry name" value="AT19154P"/>
    <property type="match status" value="1"/>
</dbReference>
<organism evidence="12">
    <name type="scientific">Hydra vulgaris</name>
    <name type="common">Hydra</name>
    <name type="synonym">Hydra attenuata</name>
    <dbReference type="NCBI Taxonomy" id="6087"/>
    <lineage>
        <taxon>Eukaryota</taxon>
        <taxon>Metazoa</taxon>
        <taxon>Cnidaria</taxon>
        <taxon>Hydrozoa</taxon>
        <taxon>Hydroidolina</taxon>
        <taxon>Anthoathecata</taxon>
        <taxon>Aplanulata</taxon>
        <taxon>Hydridae</taxon>
        <taxon>Hydra</taxon>
    </lineage>
</organism>
<keyword evidence="10" id="KW-1015">Disulfide bond</keyword>
<dbReference type="InterPro" id="IPR036249">
    <property type="entry name" value="Thioredoxin-like_sf"/>
</dbReference>
<reference evidence="12" key="1">
    <citation type="journal article" date="2013" name="Genome Biol. Evol.">
        <title>Punctuated emergences of genetic and phenotypic innovations in eumetazoan, bilaterian, euteleostome, and hominidae ancestors.</title>
        <authorList>
            <person name="Wenger Y."/>
            <person name="Galliot B."/>
        </authorList>
    </citation>
    <scope>NUCLEOTIDE SEQUENCE</scope>
    <source>
        <tissue evidence="12">Whole animals</tissue>
    </source>
</reference>
<feature type="disulfide bond" description="Redox-active" evidence="10">
    <location>
        <begin position="120"/>
        <end position="124"/>
    </location>
</feature>
<dbReference type="GO" id="GO:0005743">
    <property type="term" value="C:mitochondrial inner membrane"/>
    <property type="evidence" value="ECO:0007669"/>
    <property type="project" value="UniProtKB-SubCell"/>
</dbReference>
<dbReference type="Gene3D" id="3.40.30.10">
    <property type="entry name" value="Glutaredoxin"/>
    <property type="match status" value="1"/>
</dbReference>
<comment type="similarity">
    <text evidence="2 8">Belongs to the SCO1/2 family.</text>
</comment>
<dbReference type="FunFam" id="3.40.30.10:FF:000013">
    <property type="entry name" value="Blast:Protein SCO1 homolog, mitochondrial"/>
    <property type="match status" value="1"/>
</dbReference>
<feature type="binding site" evidence="9">
    <location>
        <position position="124"/>
    </location>
    <ligand>
        <name>Cu cation</name>
        <dbReference type="ChEBI" id="CHEBI:23378"/>
    </ligand>
</feature>
<dbReference type="PANTHER" id="PTHR12151">
    <property type="entry name" value="ELECTRON TRANSPORT PROTIN SCO1/SENC FAMILY MEMBER"/>
    <property type="match status" value="1"/>
</dbReference>
<keyword evidence="6 8" id="KW-0496">Mitochondrion</keyword>
<dbReference type="SUPFAM" id="SSF52833">
    <property type="entry name" value="Thioredoxin-like"/>
    <property type="match status" value="1"/>
</dbReference>
<comment type="subunit">
    <text evidence="8">Homodimer.</text>
</comment>
<evidence type="ECO:0000256" key="10">
    <source>
        <dbReference type="PIRSR" id="PIRSR603782-2"/>
    </source>
</evidence>
<keyword evidence="3 8" id="KW-0479">Metal-binding</keyword>
<dbReference type="InterPro" id="IPR003782">
    <property type="entry name" value="SCO1/SenC"/>
</dbReference>
<evidence type="ECO:0000256" key="2">
    <source>
        <dbReference type="ARBA" id="ARBA00010996"/>
    </source>
</evidence>
<dbReference type="GO" id="GO:0033617">
    <property type="term" value="P:mitochondrial respiratory chain complex IV assembly"/>
    <property type="evidence" value="ECO:0007669"/>
    <property type="project" value="TreeGrafter"/>
</dbReference>
<keyword evidence="8" id="KW-0143">Chaperone</keyword>
<feature type="binding site" evidence="9">
    <location>
        <position position="211"/>
    </location>
    <ligand>
        <name>Cu cation</name>
        <dbReference type="ChEBI" id="CHEBI:23378"/>
    </ligand>
</feature>
<keyword evidence="5 8" id="KW-0186">Copper</keyword>
<name>T2MI12_HYDVU</name>
<evidence type="ECO:0000256" key="3">
    <source>
        <dbReference type="ARBA" id="ARBA00022723"/>
    </source>
</evidence>
<dbReference type="OMA" id="CRAFRVY"/>
<evidence type="ECO:0000313" key="12">
    <source>
        <dbReference type="EMBL" id="CDG71744.1"/>
    </source>
</evidence>
<evidence type="ECO:0000256" key="6">
    <source>
        <dbReference type="ARBA" id="ARBA00023128"/>
    </source>
</evidence>
<evidence type="ECO:0000256" key="4">
    <source>
        <dbReference type="ARBA" id="ARBA00022792"/>
    </source>
</evidence>
<keyword evidence="4 8" id="KW-0999">Mitochondrion inner membrane</keyword>
<evidence type="ECO:0000256" key="9">
    <source>
        <dbReference type="PIRSR" id="PIRSR037736-1"/>
    </source>
</evidence>
<keyword evidence="7 11" id="KW-0472">Membrane</keyword>
<evidence type="ECO:0000256" key="8">
    <source>
        <dbReference type="PIRNR" id="PIRNR037736"/>
    </source>
</evidence>
<comment type="subcellular location">
    <subcellularLocation>
        <location evidence="1 8">Mitochondrion inner membrane</location>
    </subcellularLocation>
</comment>
<proteinExistence type="evidence at transcript level"/>
<feature type="binding site" evidence="9">
    <location>
        <position position="120"/>
    </location>
    <ligand>
        <name>Cu cation</name>
        <dbReference type="ChEBI" id="CHEBI:23378"/>
    </ligand>
</feature>
<keyword evidence="11" id="KW-0812">Transmembrane</keyword>
<dbReference type="AlphaFoldDB" id="T2MI12"/>
<evidence type="ECO:0000256" key="7">
    <source>
        <dbReference type="ARBA" id="ARBA00023136"/>
    </source>
</evidence>
<accession>T2MI12</accession>
<evidence type="ECO:0000256" key="5">
    <source>
        <dbReference type="ARBA" id="ARBA00023008"/>
    </source>
</evidence>
<dbReference type="GO" id="GO:0005507">
    <property type="term" value="F:copper ion binding"/>
    <property type="evidence" value="ECO:0007669"/>
    <property type="project" value="InterPro"/>
</dbReference>
<dbReference type="Pfam" id="PF02630">
    <property type="entry name" value="SCO1-SenC"/>
    <property type="match status" value="1"/>
</dbReference>
<dbReference type="PIRSF" id="PIRSF037736">
    <property type="entry name" value="SCO1"/>
    <property type="match status" value="1"/>
</dbReference>
<sequence>MQRFIMPFYCQHHGLRRFILCKTLFQRQLSRQFSLRKSARQGPITWASLGVLLVAGGGIMQYVKWLKDEKKKEQEKLQKMSIGKASIGGSFELMDTQGNLVTNKDFFGKWLLIYFGFCHCPDICPDQLEKMTTIIEKIESIQGLPLIQPIYITVDPHRDSPENIKQYLKDFHKRFIGLTGTDDQIKKVCKAYRVYFSAGPKDEDDDYIVDHTIIMYLINPEGNFVEYFGQNRTINEITGAITTIMMQKRQ</sequence>
<dbReference type="EMBL" id="HAAD01005512">
    <property type="protein sequence ID" value="CDG71744.1"/>
    <property type="molecule type" value="mRNA"/>
</dbReference>
<gene>
    <name evidence="12" type="primary">SCO1</name>
</gene>
<evidence type="ECO:0000256" key="11">
    <source>
        <dbReference type="SAM" id="Phobius"/>
    </source>
</evidence>
<dbReference type="GO" id="GO:0016531">
    <property type="term" value="F:copper chaperone activity"/>
    <property type="evidence" value="ECO:0007669"/>
    <property type="project" value="InterPro"/>
</dbReference>
<dbReference type="InterPro" id="IPR017276">
    <property type="entry name" value="Synth_of_cyt-c-oxidase_Sco1/2"/>
</dbReference>
<protein>
    <submittedName>
        <fullName evidence="12">Protein SCO1 homolog,mitochondrial</fullName>
    </submittedName>
</protein>
<dbReference type="OrthoDB" id="270009at2759"/>
<dbReference type="GO" id="GO:0006878">
    <property type="term" value="P:intracellular copper ion homeostasis"/>
    <property type="evidence" value="ECO:0007669"/>
    <property type="project" value="UniProtKB-UniRule"/>
</dbReference>
<keyword evidence="11" id="KW-1133">Transmembrane helix</keyword>
<comment type="function">
    <text evidence="8">Copper metallochaperone essential for the synthesis and maturation of cytochrome c oxidase subunit II (MT-CO2/COX2) by facilitating the incorporation of copper into the Cu(A) site of MT-CO2/COX2.</text>
</comment>
<dbReference type="CDD" id="cd02968">
    <property type="entry name" value="SCO"/>
    <property type="match status" value="1"/>
</dbReference>